<dbReference type="InterPro" id="IPR057326">
    <property type="entry name" value="KR_dom"/>
</dbReference>
<comment type="similarity">
    <text evidence="1">Belongs to the short-chain dehydrogenases/reductases (SDR) family.</text>
</comment>
<evidence type="ECO:0000256" key="2">
    <source>
        <dbReference type="ARBA" id="ARBA00023002"/>
    </source>
</evidence>
<dbReference type="RefSeq" id="WP_307204483.1">
    <property type="nucleotide sequence ID" value="NZ_JAUTAN010000001.1"/>
</dbReference>
<dbReference type="EMBL" id="JAUTAN010000001">
    <property type="protein sequence ID" value="MDQ1106638.1"/>
    <property type="molecule type" value="Genomic_DNA"/>
</dbReference>
<keyword evidence="2" id="KW-0560">Oxidoreductase</keyword>
<dbReference type="SMART" id="SM00822">
    <property type="entry name" value="PKS_KR"/>
    <property type="match status" value="1"/>
</dbReference>
<evidence type="ECO:0000313" key="6">
    <source>
        <dbReference type="Proteomes" id="UP001239215"/>
    </source>
</evidence>
<feature type="region of interest" description="Disordered" evidence="3">
    <location>
        <begin position="271"/>
        <end position="294"/>
    </location>
</feature>
<gene>
    <name evidence="5" type="ORF">QE405_003922</name>
</gene>
<protein>
    <submittedName>
        <fullName evidence="5">Short-subunit dehydrogenase</fullName>
    </submittedName>
</protein>
<evidence type="ECO:0000256" key="1">
    <source>
        <dbReference type="ARBA" id="ARBA00006484"/>
    </source>
</evidence>
<reference evidence="5" key="1">
    <citation type="submission" date="2023-07" db="EMBL/GenBank/DDBJ databases">
        <title>Functional and genomic diversity of the sorghum phyllosphere microbiome.</title>
        <authorList>
            <person name="Shade A."/>
        </authorList>
    </citation>
    <scope>NUCLEOTIDE SEQUENCE</scope>
    <source>
        <strain evidence="5">SORGH_AS_1067</strain>
    </source>
</reference>
<dbReference type="PROSITE" id="PS00061">
    <property type="entry name" value="ADH_SHORT"/>
    <property type="match status" value="1"/>
</dbReference>
<evidence type="ECO:0000313" key="5">
    <source>
        <dbReference type="EMBL" id="MDQ1106638.1"/>
    </source>
</evidence>
<comment type="caution">
    <text evidence="5">The sequence shown here is derived from an EMBL/GenBank/DDBJ whole genome shotgun (WGS) entry which is preliminary data.</text>
</comment>
<feature type="compositionally biased region" description="Gly residues" evidence="3">
    <location>
        <begin position="319"/>
        <end position="328"/>
    </location>
</feature>
<organism evidence="5 6">
    <name type="scientific">Nocardioides zeae</name>
    <dbReference type="NCBI Taxonomy" id="1457234"/>
    <lineage>
        <taxon>Bacteria</taxon>
        <taxon>Bacillati</taxon>
        <taxon>Actinomycetota</taxon>
        <taxon>Actinomycetes</taxon>
        <taxon>Propionibacteriales</taxon>
        <taxon>Nocardioidaceae</taxon>
        <taxon>Nocardioides</taxon>
    </lineage>
</organism>
<dbReference type="PANTHER" id="PTHR44196:SF1">
    <property type="entry name" value="DEHYDROGENASE_REDUCTASE SDR FAMILY MEMBER 7B"/>
    <property type="match status" value="1"/>
</dbReference>
<name>A0AAJ1U6S0_9ACTN</name>
<sequence length="328" mass="33399">MTGPLPDGAVVLVTGASSGIGLGVSRRLAARGMHLVLAARDRAALDQAAADCVRAGAASAMVVPTDVGDDEAVARLVATAAGREGRIDAVVSAAGVASYGRLEEQPADVARAVLRTNLLGGLSLAHHALPVLRAQGRGRLLLVGSVLGHVVAPTMTPYVVSKWGLRGLARQLQVENRDLPDLHVDYVAPGGVDTPIYTSAATTGVRGRPPLPVSSADRAAEQIVAMLDGRRRAAQLTPVNHLLRFGFTAVPWVYDALVTPAFRAIAAEREPAPAGPGNAFEPVAEHALSGGHGSGLRAVARQVGRTLGVRRPPPAPSGPSGGAGGGVA</sequence>
<dbReference type="SUPFAM" id="SSF51735">
    <property type="entry name" value="NAD(P)-binding Rossmann-fold domains"/>
    <property type="match status" value="1"/>
</dbReference>
<feature type="region of interest" description="Disordered" evidence="3">
    <location>
        <begin position="306"/>
        <end position="328"/>
    </location>
</feature>
<proteinExistence type="inferred from homology"/>
<dbReference type="Proteomes" id="UP001239215">
    <property type="component" value="Unassembled WGS sequence"/>
</dbReference>
<dbReference type="InterPro" id="IPR036291">
    <property type="entry name" value="NAD(P)-bd_dom_sf"/>
</dbReference>
<dbReference type="InterPro" id="IPR020904">
    <property type="entry name" value="Sc_DH/Rdtase_CS"/>
</dbReference>
<dbReference type="AlphaFoldDB" id="A0AAJ1U6S0"/>
<dbReference type="Gene3D" id="3.40.50.720">
    <property type="entry name" value="NAD(P)-binding Rossmann-like Domain"/>
    <property type="match status" value="1"/>
</dbReference>
<evidence type="ECO:0000256" key="3">
    <source>
        <dbReference type="SAM" id="MobiDB-lite"/>
    </source>
</evidence>
<evidence type="ECO:0000259" key="4">
    <source>
        <dbReference type="SMART" id="SM00822"/>
    </source>
</evidence>
<accession>A0AAJ1U6S0</accession>
<dbReference type="GO" id="GO:0016491">
    <property type="term" value="F:oxidoreductase activity"/>
    <property type="evidence" value="ECO:0007669"/>
    <property type="project" value="UniProtKB-KW"/>
</dbReference>
<dbReference type="Pfam" id="PF00106">
    <property type="entry name" value="adh_short"/>
    <property type="match status" value="1"/>
</dbReference>
<dbReference type="GO" id="GO:0016020">
    <property type="term" value="C:membrane"/>
    <property type="evidence" value="ECO:0007669"/>
    <property type="project" value="TreeGrafter"/>
</dbReference>
<dbReference type="PANTHER" id="PTHR44196">
    <property type="entry name" value="DEHYDROGENASE/REDUCTASE SDR FAMILY MEMBER 7B"/>
    <property type="match status" value="1"/>
</dbReference>
<dbReference type="PRINTS" id="PR00081">
    <property type="entry name" value="GDHRDH"/>
</dbReference>
<dbReference type="InterPro" id="IPR002347">
    <property type="entry name" value="SDR_fam"/>
</dbReference>
<feature type="domain" description="Ketoreductase" evidence="4">
    <location>
        <begin position="9"/>
        <end position="185"/>
    </location>
</feature>